<comment type="caution">
    <text evidence="2">The sequence shown here is derived from an EMBL/GenBank/DDBJ whole genome shotgun (WGS) entry which is preliminary data.</text>
</comment>
<name>A0A4Z1P379_9PEZI</name>
<protein>
    <submittedName>
        <fullName evidence="2">Uncharacterized protein</fullName>
    </submittedName>
</protein>
<evidence type="ECO:0000256" key="1">
    <source>
        <dbReference type="SAM" id="MobiDB-lite"/>
    </source>
</evidence>
<proteinExistence type="predicted"/>
<organism evidence="2 3">
    <name type="scientific">Venturia nashicola</name>
    <dbReference type="NCBI Taxonomy" id="86259"/>
    <lineage>
        <taxon>Eukaryota</taxon>
        <taxon>Fungi</taxon>
        <taxon>Dikarya</taxon>
        <taxon>Ascomycota</taxon>
        <taxon>Pezizomycotina</taxon>
        <taxon>Dothideomycetes</taxon>
        <taxon>Pleosporomycetidae</taxon>
        <taxon>Venturiales</taxon>
        <taxon>Venturiaceae</taxon>
        <taxon>Venturia</taxon>
    </lineage>
</organism>
<dbReference type="AlphaFoldDB" id="A0A4Z1P379"/>
<dbReference type="EMBL" id="SNSC02000014">
    <property type="protein sequence ID" value="TID18425.1"/>
    <property type="molecule type" value="Genomic_DNA"/>
</dbReference>
<feature type="region of interest" description="Disordered" evidence="1">
    <location>
        <begin position="1"/>
        <end position="26"/>
    </location>
</feature>
<feature type="compositionally biased region" description="Polar residues" evidence="1">
    <location>
        <begin position="11"/>
        <end position="20"/>
    </location>
</feature>
<accession>A0A4Z1P379</accession>
<dbReference type="Proteomes" id="UP000298493">
    <property type="component" value="Unassembled WGS sequence"/>
</dbReference>
<reference evidence="2 3" key="1">
    <citation type="submission" date="2019-04" db="EMBL/GenBank/DDBJ databases">
        <title>High contiguity whole genome sequence and gene annotation resource for two Venturia nashicola isolates.</title>
        <authorList>
            <person name="Prokchorchik M."/>
            <person name="Won K."/>
            <person name="Lee Y."/>
            <person name="Choi E.D."/>
            <person name="Segonzac C."/>
            <person name="Sohn K.H."/>
        </authorList>
    </citation>
    <scope>NUCLEOTIDE SEQUENCE [LARGE SCALE GENOMIC DNA]</scope>
    <source>
        <strain evidence="2 3">PRI2</strain>
    </source>
</reference>
<evidence type="ECO:0000313" key="3">
    <source>
        <dbReference type="Proteomes" id="UP000298493"/>
    </source>
</evidence>
<evidence type="ECO:0000313" key="2">
    <source>
        <dbReference type="EMBL" id="TID18425.1"/>
    </source>
</evidence>
<keyword evidence="3" id="KW-1185">Reference proteome</keyword>
<sequence>MAALSALRKSSFGTNAASSSHRSKGMDDDRLAPIVLIEASLHEDLMLMPPGLSEETRGKIEAKCSPEFRVSQYRIIGNPATIIAITTRAAAVARHSYSSIDSRWTPHKKWSWKQKLASIPSSSSVG</sequence>
<gene>
    <name evidence="2" type="ORF">E6O75_ATG06501</name>
</gene>